<sequence>MGRSHKHLGDCVNIAASQPSVCICHRRLASALLWPLLYAGNNLCGINEYGIGSYDPRGIKALVEVLLQGVGPLHTLNLAGNALRQQEALALVTAISLRGKCSGDQAKLKVLDVGGNTTRLTYEAINGFEGCFVRCSASPYLRSK</sequence>
<name>A0AAE0FG57_9CHLO</name>
<evidence type="ECO:0000256" key="1">
    <source>
        <dbReference type="ARBA" id="ARBA00004430"/>
    </source>
</evidence>
<protein>
    <submittedName>
        <fullName evidence="2">Uncharacterized protein</fullName>
    </submittedName>
</protein>
<dbReference type="AlphaFoldDB" id="A0AAE0FG57"/>
<comment type="subcellular location">
    <subcellularLocation>
        <location evidence="1">Cytoplasm</location>
        <location evidence="1">Cytoskeleton</location>
        <location evidence="1">Cilium axoneme</location>
    </subcellularLocation>
</comment>
<dbReference type="Gene3D" id="3.80.10.10">
    <property type="entry name" value="Ribonuclease Inhibitor"/>
    <property type="match status" value="1"/>
</dbReference>
<dbReference type="EMBL" id="LGRX02019304">
    <property type="protein sequence ID" value="KAK3258726.1"/>
    <property type="molecule type" value="Genomic_DNA"/>
</dbReference>
<reference evidence="2 3" key="1">
    <citation type="journal article" date="2015" name="Genome Biol. Evol.">
        <title>Comparative Genomics of a Bacterivorous Green Alga Reveals Evolutionary Causalities and Consequences of Phago-Mixotrophic Mode of Nutrition.</title>
        <authorList>
            <person name="Burns J.A."/>
            <person name="Paasch A."/>
            <person name="Narechania A."/>
            <person name="Kim E."/>
        </authorList>
    </citation>
    <scope>NUCLEOTIDE SEQUENCE [LARGE SCALE GENOMIC DNA]</scope>
    <source>
        <strain evidence="2 3">PLY_AMNH</strain>
    </source>
</reference>
<comment type="caution">
    <text evidence="2">The sequence shown here is derived from an EMBL/GenBank/DDBJ whole genome shotgun (WGS) entry which is preliminary data.</text>
</comment>
<gene>
    <name evidence="2" type="ORF">CYMTET_32241</name>
</gene>
<keyword evidence="3" id="KW-1185">Reference proteome</keyword>
<accession>A0AAE0FG57</accession>
<evidence type="ECO:0000313" key="3">
    <source>
        <dbReference type="Proteomes" id="UP001190700"/>
    </source>
</evidence>
<dbReference type="Proteomes" id="UP001190700">
    <property type="component" value="Unassembled WGS sequence"/>
</dbReference>
<evidence type="ECO:0000313" key="2">
    <source>
        <dbReference type="EMBL" id="KAK3258726.1"/>
    </source>
</evidence>
<dbReference type="GO" id="GO:0005930">
    <property type="term" value="C:axoneme"/>
    <property type="evidence" value="ECO:0007669"/>
    <property type="project" value="UniProtKB-SubCell"/>
</dbReference>
<dbReference type="SUPFAM" id="SSF52047">
    <property type="entry name" value="RNI-like"/>
    <property type="match status" value="1"/>
</dbReference>
<proteinExistence type="predicted"/>
<dbReference type="InterPro" id="IPR032675">
    <property type="entry name" value="LRR_dom_sf"/>
</dbReference>
<organism evidence="2 3">
    <name type="scientific">Cymbomonas tetramitiformis</name>
    <dbReference type="NCBI Taxonomy" id="36881"/>
    <lineage>
        <taxon>Eukaryota</taxon>
        <taxon>Viridiplantae</taxon>
        <taxon>Chlorophyta</taxon>
        <taxon>Pyramimonadophyceae</taxon>
        <taxon>Pyramimonadales</taxon>
        <taxon>Pyramimonadaceae</taxon>
        <taxon>Cymbomonas</taxon>
    </lineage>
</organism>